<proteinExistence type="predicted"/>
<evidence type="ECO:0000313" key="3">
    <source>
        <dbReference type="Proteomes" id="UP001596147"/>
    </source>
</evidence>
<organism evidence="2 3">
    <name type="scientific">Lederbergia graminis</name>
    <dbReference type="NCBI Taxonomy" id="735518"/>
    <lineage>
        <taxon>Bacteria</taxon>
        <taxon>Bacillati</taxon>
        <taxon>Bacillota</taxon>
        <taxon>Bacilli</taxon>
        <taxon>Bacillales</taxon>
        <taxon>Bacillaceae</taxon>
        <taxon>Lederbergia</taxon>
    </lineage>
</organism>
<accession>A0ABW0LJW4</accession>
<evidence type="ECO:0000313" key="2">
    <source>
        <dbReference type="EMBL" id="MFC5465081.1"/>
    </source>
</evidence>
<dbReference type="EMBL" id="JBHSMC010000013">
    <property type="protein sequence ID" value="MFC5465081.1"/>
    <property type="molecule type" value="Genomic_DNA"/>
</dbReference>
<name>A0ABW0LJW4_9BACI</name>
<keyword evidence="1" id="KW-1133">Transmembrane helix</keyword>
<feature type="transmembrane region" description="Helical" evidence="1">
    <location>
        <begin position="102"/>
        <end position="125"/>
    </location>
</feature>
<dbReference type="Proteomes" id="UP001596147">
    <property type="component" value="Unassembled WGS sequence"/>
</dbReference>
<keyword evidence="1" id="KW-0812">Transmembrane</keyword>
<protein>
    <submittedName>
        <fullName evidence="2">Anti-sigma factor family protein</fullName>
    </submittedName>
</protein>
<reference evidence="3" key="1">
    <citation type="journal article" date="2019" name="Int. J. Syst. Evol. Microbiol.">
        <title>The Global Catalogue of Microorganisms (GCM) 10K type strain sequencing project: providing services to taxonomists for standard genome sequencing and annotation.</title>
        <authorList>
            <consortium name="The Broad Institute Genomics Platform"/>
            <consortium name="The Broad Institute Genome Sequencing Center for Infectious Disease"/>
            <person name="Wu L."/>
            <person name="Ma J."/>
        </authorList>
    </citation>
    <scope>NUCLEOTIDE SEQUENCE [LARGE SCALE GENOMIC DNA]</scope>
    <source>
        <strain evidence="3">CGMCC 1.12237</strain>
    </source>
</reference>
<keyword evidence="1" id="KW-0472">Membrane</keyword>
<dbReference type="RefSeq" id="WP_144925968.1">
    <property type="nucleotide sequence ID" value="NZ_JBHSMC010000013.1"/>
</dbReference>
<sequence>MNHKTYENWLQYVNDELEEVLREEYENHLYSCDHCLELYLQAVEANEFQMPNVSETSTFTDEIMLKLNKPESHQEKEIASLEIENKRVTPSKKHKNKRKEMMIHYTLAAAMTLILMSTGVFSQLMNLVGEFEDSDGKPRESFIYSFLNNASSITEQLEDNLKEGDKK</sequence>
<evidence type="ECO:0000256" key="1">
    <source>
        <dbReference type="SAM" id="Phobius"/>
    </source>
</evidence>
<gene>
    <name evidence="2" type="ORF">ACFPM4_09975</name>
</gene>
<comment type="caution">
    <text evidence="2">The sequence shown here is derived from an EMBL/GenBank/DDBJ whole genome shotgun (WGS) entry which is preliminary data.</text>
</comment>
<keyword evidence="3" id="KW-1185">Reference proteome</keyword>